<accession>A0A4Q1BEJ0</accession>
<feature type="region of interest" description="Disordered" evidence="1">
    <location>
        <begin position="61"/>
        <end position="97"/>
    </location>
</feature>
<feature type="compositionally biased region" description="Pro residues" evidence="1">
    <location>
        <begin position="327"/>
        <end position="337"/>
    </location>
</feature>
<name>A0A4Q1BEJ0_TREME</name>
<dbReference type="InParanoid" id="A0A4Q1BEJ0"/>
<feature type="compositionally biased region" description="Polar residues" evidence="1">
    <location>
        <begin position="68"/>
        <end position="97"/>
    </location>
</feature>
<evidence type="ECO:0000256" key="1">
    <source>
        <dbReference type="SAM" id="MobiDB-lite"/>
    </source>
</evidence>
<evidence type="ECO:0000313" key="2">
    <source>
        <dbReference type="EMBL" id="RXK36544.1"/>
    </source>
</evidence>
<evidence type="ECO:0000313" key="3">
    <source>
        <dbReference type="Proteomes" id="UP000289152"/>
    </source>
</evidence>
<feature type="compositionally biased region" description="Polar residues" evidence="1">
    <location>
        <begin position="228"/>
        <end position="250"/>
    </location>
</feature>
<organism evidence="2 3">
    <name type="scientific">Tremella mesenterica</name>
    <name type="common">Jelly fungus</name>
    <dbReference type="NCBI Taxonomy" id="5217"/>
    <lineage>
        <taxon>Eukaryota</taxon>
        <taxon>Fungi</taxon>
        <taxon>Dikarya</taxon>
        <taxon>Basidiomycota</taxon>
        <taxon>Agaricomycotina</taxon>
        <taxon>Tremellomycetes</taxon>
        <taxon>Tremellales</taxon>
        <taxon>Tremellaceae</taxon>
        <taxon>Tremella</taxon>
    </lineage>
</organism>
<proteinExistence type="predicted"/>
<sequence>MQTPDPTSSHLLSLPPLLYPISPSLAALHLARVRLTLSLPPSSYTSAWCAQCGGLRSGPKIKRRYSEGNMNSPTPISSTSLEHFQPTKSPSTTPQNTRIPLNEEIFESSLCILPFNPLGGISTSTSTNINSASLSPPIVHNATSSSTEEKLLDCGVKSSEKLSISNKVISPIVPATTPKRRRGQCEICGLSYRPKKDQKTLLEFPSARKVHRTRSTRSSTQSEIDDVFTSSQLTPSTSKPRSNGVTSNSMKRVDAVMQNENEENDDGVSKEARYVAIDKGKKKGEKQEEGKVQGENSFENEENGGEEKEKKPSPISAPRLRYIPSSDPNPPTYPHPDPLSKSSTGDKRVKGESGSMSRNGGKKKKRSGLTKLLAESKAREENSSGNWGFG</sequence>
<dbReference type="AlphaFoldDB" id="A0A4Q1BEJ0"/>
<comment type="caution">
    <text evidence="2">The sequence shown here is derived from an EMBL/GenBank/DDBJ whole genome shotgun (WGS) entry which is preliminary data.</text>
</comment>
<feature type="compositionally biased region" description="Basic and acidic residues" evidence="1">
    <location>
        <begin position="279"/>
        <end position="292"/>
    </location>
</feature>
<reference evidence="2 3" key="1">
    <citation type="submission" date="2016-06" db="EMBL/GenBank/DDBJ databases">
        <title>Evolution of pathogenesis and genome organization in the Tremellales.</title>
        <authorList>
            <person name="Cuomo C."/>
            <person name="Litvintseva A."/>
            <person name="Heitman J."/>
            <person name="Chen Y."/>
            <person name="Sun S."/>
            <person name="Springer D."/>
            <person name="Dromer F."/>
            <person name="Young S."/>
            <person name="Zeng Q."/>
            <person name="Chapman S."/>
            <person name="Gujja S."/>
            <person name="Saif S."/>
            <person name="Birren B."/>
        </authorList>
    </citation>
    <scope>NUCLEOTIDE SEQUENCE [LARGE SCALE GENOMIC DNA]</scope>
    <source>
        <strain evidence="2 3">ATCC 28783</strain>
    </source>
</reference>
<feature type="region of interest" description="Disordered" evidence="1">
    <location>
        <begin position="279"/>
        <end position="390"/>
    </location>
</feature>
<feature type="region of interest" description="Disordered" evidence="1">
    <location>
        <begin position="206"/>
        <end position="250"/>
    </location>
</feature>
<dbReference type="VEuPathDB" id="FungiDB:TREMEDRAFT_58139"/>
<protein>
    <submittedName>
        <fullName evidence="2">Uncharacterized protein</fullName>
    </submittedName>
</protein>
<keyword evidence="3" id="KW-1185">Reference proteome</keyword>
<gene>
    <name evidence="2" type="ORF">M231_06203</name>
</gene>
<dbReference type="Proteomes" id="UP000289152">
    <property type="component" value="Unassembled WGS sequence"/>
</dbReference>
<dbReference type="EMBL" id="SDIL01000094">
    <property type="protein sequence ID" value="RXK36544.1"/>
    <property type="molecule type" value="Genomic_DNA"/>
</dbReference>